<accession>A0ABV7ZNR9</accession>
<evidence type="ECO:0000259" key="12">
    <source>
        <dbReference type="PROSITE" id="PS50893"/>
    </source>
</evidence>
<dbReference type="InterPro" id="IPR003593">
    <property type="entry name" value="AAA+_ATPase"/>
</dbReference>
<feature type="transmembrane region" description="Helical" evidence="11">
    <location>
        <begin position="199"/>
        <end position="218"/>
    </location>
</feature>
<keyword evidence="7 11" id="KW-1133">Transmembrane helix</keyword>
<dbReference type="EMBL" id="JBHRZN010000002">
    <property type="protein sequence ID" value="MFC3850199.1"/>
    <property type="molecule type" value="Genomic_DNA"/>
</dbReference>
<evidence type="ECO:0000313" key="15">
    <source>
        <dbReference type="Proteomes" id="UP001595751"/>
    </source>
</evidence>
<evidence type="ECO:0000256" key="8">
    <source>
        <dbReference type="ARBA" id="ARBA00023136"/>
    </source>
</evidence>
<feature type="domain" description="ABC transmembrane type-1" evidence="13">
    <location>
        <begin position="58"/>
        <end position="337"/>
    </location>
</feature>
<comment type="caution">
    <text evidence="14">The sequence shown here is derived from an EMBL/GenBank/DDBJ whole genome shotgun (WGS) entry which is preliminary data.</text>
</comment>
<dbReference type="PANTHER" id="PTHR24221:SF654">
    <property type="entry name" value="ATP-BINDING CASSETTE SUB-FAMILY B MEMBER 6"/>
    <property type="match status" value="1"/>
</dbReference>
<feature type="transmembrane region" description="Helical" evidence="11">
    <location>
        <begin position="98"/>
        <end position="123"/>
    </location>
</feature>
<dbReference type="InterPro" id="IPR017871">
    <property type="entry name" value="ABC_transporter-like_CS"/>
</dbReference>
<name>A0ABV7ZNR9_9CORY</name>
<feature type="region of interest" description="Disordered" evidence="10">
    <location>
        <begin position="1"/>
        <end position="30"/>
    </location>
</feature>
<keyword evidence="8 11" id="KW-0472">Membrane</keyword>
<dbReference type="Pfam" id="PF00664">
    <property type="entry name" value="ABC_membrane"/>
    <property type="match status" value="1"/>
</dbReference>
<keyword evidence="2" id="KW-1003">Cell membrane</keyword>
<evidence type="ECO:0000256" key="10">
    <source>
        <dbReference type="SAM" id="MobiDB-lite"/>
    </source>
</evidence>
<dbReference type="SUPFAM" id="SSF90123">
    <property type="entry name" value="ABC transporter transmembrane region"/>
    <property type="match status" value="1"/>
</dbReference>
<dbReference type="SMART" id="SM00382">
    <property type="entry name" value="AAA"/>
    <property type="match status" value="1"/>
</dbReference>
<feature type="transmembrane region" description="Helical" evidence="11">
    <location>
        <begin position="58"/>
        <end position="78"/>
    </location>
</feature>
<evidence type="ECO:0000313" key="14">
    <source>
        <dbReference type="EMBL" id="MFC3850199.1"/>
    </source>
</evidence>
<dbReference type="InterPro" id="IPR039421">
    <property type="entry name" value="Type_1_exporter"/>
</dbReference>
<evidence type="ECO:0000256" key="9">
    <source>
        <dbReference type="ARBA" id="ARBA00023455"/>
    </source>
</evidence>
<keyword evidence="2" id="KW-0997">Cell inner membrane</keyword>
<evidence type="ECO:0000256" key="3">
    <source>
        <dbReference type="ARBA" id="ARBA00022692"/>
    </source>
</evidence>
<proteinExistence type="inferred from homology"/>
<keyword evidence="6" id="KW-1278">Translocase</keyword>
<dbReference type="Pfam" id="PF00005">
    <property type="entry name" value="ABC_tran"/>
    <property type="match status" value="1"/>
</dbReference>
<feature type="domain" description="ABC transporter" evidence="12">
    <location>
        <begin position="398"/>
        <end position="630"/>
    </location>
</feature>
<keyword evidence="4" id="KW-0547">Nucleotide-binding</keyword>
<dbReference type="InterPro" id="IPR011527">
    <property type="entry name" value="ABC1_TM_dom"/>
</dbReference>
<dbReference type="GO" id="GO:0005524">
    <property type="term" value="F:ATP binding"/>
    <property type="evidence" value="ECO:0007669"/>
    <property type="project" value="UniProtKB-KW"/>
</dbReference>
<reference evidence="15" key="1">
    <citation type="journal article" date="2019" name="Int. J. Syst. Evol. Microbiol.">
        <title>The Global Catalogue of Microorganisms (GCM) 10K type strain sequencing project: providing services to taxonomists for standard genome sequencing and annotation.</title>
        <authorList>
            <consortium name="The Broad Institute Genomics Platform"/>
            <consortium name="The Broad Institute Genome Sequencing Center for Infectious Disease"/>
            <person name="Wu L."/>
            <person name="Ma J."/>
        </authorList>
    </citation>
    <scope>NUCLEOTIDE SEQUENCE [LARGE SCALE GENOMIC DNA]</scope>
    <source>
        <strain evidence="15">CCUG 53252</strain>
    </source>
</reference>
<keyword evidence="15" id="KW-1185">Reference proteome</keyword>
<dbReference type="PROSITE" id="PS00211">
    <property type="entry name" value="ABC_TRANSPORTER_1"/>
    <property type="match status" value="1"/>
</dbReference>
<dbReference type="Gene3D" id="1.20.1560.10">
    <property type="entry name" value="ABC transporter type 1, transmembrane domain"/>
    <property type="match status" value="1"/>
</dbReference>
<dbReference type="InterPro" id="IPR036640">
    <property type="entry name" value="ABC1_TM_sf"/>
</dbReference>
<comment type="similarity">
    <text evidence="9">Belongs to the ABC transporter superfamily. Siderophore-Fe(3+) uptake transporter (SIUT) (TC 3.A.1.21) family.</text>
</comment>
<keyword evidence="3 11" id="KW-0812">Transmembrane</keyword>
<dbReference type="Gene3D" id="3.40.50.300">
    <property type="entry name" value="P-loop containing nucleotide triphosphate hydrolases"/>
    <property type="match status" value="1"/>
</dbReference>
<evidence type="ECO:0000256" key="5">
    <source>
        <dbReference type="ARBA" id="ARBA00022840"/>
    </source>
</evidence>
<dbReference type="SUPFAM" id="SSF52540">
    <property type="entry name" value="P-loop containing nucleoside triphosphate hydrolases"/>
    <property type="match status" value="1"/>
</dbReference>
<feature type="transmembrane region" description="Helical" evidence="11">
    <location>
        <begin position="290"/>
        <end position="313"/>
    </location>
</feature>
<evidence type="ECO:0000256" key="6">
    <source>
        <dbReference type="ARBA" id="ARBA00022967"/>
    </source>
</evidence>
<evidence type="ECO:0000256" key="7">
    <source>
        <dbReference type="ARBA" id="ARBA00022989"/>
    </source>
</evidence>
<evidence type="ECO:0000256" key="4">
    <source>
        <dbReference type="ARBA" id="ARBA00022741"/>
    </source>
</evidence>
<protein>
    <submittedName>
        <fullName evidence="14">ABC transporter ATP-binding protein</fullName>
    </submittedName>
</protein>
<dbReference type="Proteomes" id="UP001595751">
    <property type="component" value="Unassembled WGS sequence"/>
</dbReference>
<dbReference type="PANTHER" id="PTHR24221">
    <property type="entry name" value="ATP-BINDING CASSETTE SUB-FAMILY B"/>
    <property type="match status" value="1"/>
</dbReference>
<evidence type="ECO:0000256" key="11">
    <source>
        <dbReference type="SAM" id="Phobius"/>
    </source>
</evidence>
<dbReference type="PROSITE" id="PS50893">
    <property type="entry name" value="ABC_TRANSPORTER_2"/>
    <property type="match status" value="1"/>
</dbReference>
<keyword evidence="5 14" id="KW-0067">ATP-binding</keyword>
<gene>
    <name evidence="14" type="ORF">ACFORJ_08485</name>
</gene>
<feature type="region of interest" description="Disordered" evidence="10">
    <location>
        <begin position="627"/>
        <end position="647"/>
    </location>
</feature>
<evidence type="ECO:0000256" key="2">
    <source>
        <dbReference type="ARBA" id="ARBA00022519"/>
    </source>
</evidence>
<feature type="compositionally biased region" description="Basic and acidic residues" evidence="10">
    <location>
        <begin position="635"/>
        <end position="647"/>
    </location>
</feature>
<evidence type="ECO:0000259" key="13">
    <source>
        <dbReference type="PROSITE" id="PS50929"/>
    </source>
</evidence>
<dbReference type="PROSITE" id="PS50929">
    <property type="entry name" value="ABC_TM1F"/>
    <property type="match status" value="1"/>
</dbReference>
<dbReference type="InterPro" id="IPR003439">
    <property type="entry name" value="ABC_transporter-like_ATP-bd"/>
</dbReference>
<evidence type="ECO:0000256" key="1">
    <source>
        <dbReference type="ARBA" id="ARBA00004429"/>
    </source>
</evidence>
<dbReference type="RefSeq" id="WP_377748484.1">
    <property type="nucleotide sequence ID" value="NZ_CP047211.1"/>
</dbReference>
<dbReference type="InterPro" id="IPR027417">
    <property type="entry name" value="P-loop_NTPase"/>
</dbReference>
<comment type="subcellular location">
    <subcellularLocation>
        <location evidence="1">Cell inner membrane</location>
        <topology evidence="1">Multi-pass membrane protein</topology>
    </subcellularLocation>
</comment>
<organism evidence="14 15">
    <name type="scientific">Corynebacterium hansenii</name>
    <dbReference type="NCBI Taxonomy" id="394964"/>
    <lineage>
        <taxon>Bacteria</taxon>
        <taxon>Bacillati</taxon>
        <taxon>Actinomycetota</taxon>
        <taxon>Actinomycetes</taxon>
        <taxon>Mycobacteriales</taxon>
        <taxon>Corynebacteriaceae</taxon>
        <taxon>Corynebacterium</taxon>
    </lineage>
</organism>
<sequence>MTRARTSAPDVEKPAPPPGPDDPTGSIGADAKEKNIAGGKALGALLAPIKGTLLAGRILGAASAMLSIAPYVALVRLGDVLLAAHGAGTSPAQEEVKPIVMFLLATFLGQLGLLALALALTHFADLKLTAMLRDRILERISRAPLSWFTDSTSGQIRKAVQDDTRTLHQLVAHAPVETTVAAITPLMLIGYAVTVDWRLALLALSTLPIYAGIMALTMRGMGEKTAEMDTRLGVVSSTAVEFADGITVVKAFGRTGEAHRRFLDASSTFGDFYWAWVSPMLRISAFGESAIAIPVILAINVAGGAALVGAGAVTPAEALTTTLIALVVPGSIQIIANTTWSHQLAGHAALRITDMLEGPELAERKGTAAAAEADAAVGAGAESAEAPAEPDSAAGLTVEFDDVTFFYGDVRALSGVTLRLAPGTVTALVGPSGSGKSTLATMVARFQDPDSGSVRIGGTDIREMSPEQLYARVSFVLQDPQLPRISIRDNIALARPDADDATILRAARDARIADEILALPDGLDTVIGDDANLSGGQCQRIAIARALVADTPILVLDEATASTDPDCEADIQAALNRLAAGRTVLVIGHKPESVRGADQVVHLVDGEVSAILAGDEVSEQSIAALMGSAPHRRRTDGGHDGKDSTHV</sequence>